<evidence type="ECO:0000256" key="9">
    <source>
        <dbReference type="ARBA" id="ARBA00038543"/>
    </source>
</evidence>
<dbReference type="InterPro" id="IPR050108">
    <property type="entry name" value="CDK"/>
</dbReference>
<dbReference type="GO" id="GO:0005634">
    <property type="term" value="C:nucleus"/>
    <property type="evidence" value="ECO:0007669"/>
    <property type="project" value="TreeGrafter"/>
</dbReference>
<gene>
    <name evidence="20" type="ORF">ACHHYP_16643</name>
</gene>
<evidence type="ECO:0000256" key="2">
    <source>
        <dbReference type="ARBA" id="ARBA00012409"/>
    </source>
</evidence>
<evidence type="ECO:0000259" key="19">
    <source>
        <dbReference type="PROSITE" id="PS50011"/>
    </source>
</evidence>
<dbReference type="GO" id="GO:0032968">
    <property type="term" value="P:positive regulation of transcription elongation by RNA polymerase II"/>
    <property type="evidence" value="ECO:0007669"/>
    <property type="project" value="TreeGrafter"/>
</dbReference>
<dbReference type="SUPFAM" id="SSF56112">
    <property type="entry name" value="Protein kinase-like (PK-like)"/>
    <property type="match status" value="1"/>
</dbReference>
<dbReference type="AlphaFoldDB" id="A0A1V9Y662"/>
<reference evidence="20 21" key="1">
    <citation type="journal article" date="2014" name="Genome Biol. Evol.">
        <title>The secreted proteins of Achlya hypogyna and Thraustotheca clavata identify the ancestral oomycete secretome and reveal gene acquisitions by horizontal gene transfer.</title>
        <authorList>
            <person name="Misner I."/>
            <person name="Blouin N."/>
            <person name="Leonard G."/>
            <person name="Richards T.A."/>
            <person name="Lane C.E."/>
        </authorList>
    </citation>
    <scope>NUCLEOTIDE SEQUENCE [LARGE SCALE GENOMIC DNA]</scope>
    <source>
        <strain evidence="20 21">ATCC 48635</strain>
    </source>
</reference>
<comment type="catalytic activity">
    <reaction evidence="15">
        <text>[DNA-directed RNA polymerase] + ATP = phospho-[DNA-directed RNA polymerase] + ADP + H(+)</text>
        <dbReference type="Rhea" id="RHEA:10216"/>
        <dbReference type="Rhea" id="RHEA-COMP:11321"/>
        <dbReference type="Rhea" id="RHEA-COMP:11322"/>
        <dbReference type="ChEBI" id="CHEBI:15378"/>
        <dbReference type="ChEBI" id="CHEBI:30616"/>
        <dbReference type="ChEBI" id="CHEBI:43176"/>
        <dbReference type="ChEBI" id="CHEBI:68546"/>
        <dbReference type="ChEBI" id="CHEBI:456216"/>
        <dbReference type="EC" id="2.7.11.23"/>
    </reaction>
</comment>
<evidence type="ECO:0000256" key="5">
    <source>
        <dbReference type="ARBA" id="ARBA00022679"/>
    </source>
</evidence>
<comment type="subunit">
    <text evidence="9">May form a complex composed of at least the catalytic subunit CRK2 and a cyclin.</text>
</comment>
<dbReference type="Gene3D" id="3.30.200.20">
    <property type="entry name" value="Phosphorylase Kinase, domain 1"/>
    <property type="match status" value="1"/>
</dbReference>
<dbReference type="GO" id="GO:0004693">
    <property type="term" value="F:cyclin-dependent protein serine/threonine kinase activity"/>
    <property type="evidence" value="ECO:0007669"/>
    <property type="project" value="UniProtKB-EC"/>
</dbReference>
<dbReference type="GO" id="GO:0000307">
    <property type="term" value="C:cyclin-dependent protein kinase holoenzyme complex"/>
    <property type="evidence" value="ECO:0007669"/>
    <property type="project" value="TreeGrafter"/>
</dbReference>
<dbReference type="EC" id="2.7.11.22" evidence="3"/>
<evidence type="ECO:0000256" key="14">
    <source>
        <dbReference type="ARBA" id="ARBA00048367"/>
    </source>
</evidence>
<dbReference type="PROSITE" id="PS00108">
    <property type="entry name" value="PROTEIN_KINASE_ST"/>
    <property type="match status" value="1"/>
</dbReference>
<keyword evidence="7 20" id="KW-0418">Kinase</keyword>
<sequence length="425" mass="47661">MSLNLPSHGWDNGCIDVYEKIECIGSGTYGQVYLATHRDTGDMVALKKIRSLNEVQGLPVTSIREIKVLKSLRHRNLVGLKEVIVTNEMEDPDDDIVFEKCGPSADFTTGCIYLVLEYVEHDLTGLLDRQYPFTDVEIKCIMKQLCEVMAVMHASNIVHRDIKCSNLLMTPKHVLKVADFGLARAINTDLNFTNKVRWHGILVTQCFAAKVVTLWYRCPELLLGATAYDATVDMWSVGCVFVELYIGRPLFAGKNEMEQIRRIFDVCGSPTPATWPDHVNLPFASKFVPETPMASRLQEFIKRETQARYPQRELPPGALELMTSLLQLNPAKRHSAAAALQSRYFRSDPMAPKNPESLPPLANVPPSHELQTKKIRKEQAAKRNLPQSISSESRPLGSPLDPPLPTKRSKTSADPAIPKQRYLGP</sequence>
<dbReference type="Proteomes" id="UP000243579">
    <property type="component" value="Unassembled WGS sequence"/>
</dbReference>
<evidence type="ECO:0000256" key="17">
    <source>
        <dbReference type="RuleBase" id="RU000304"/>
    </source>
</evidence>
<proteinExistence type="inferred from homology"/>
<feature type="domain" description="Protein kinase" evidence="19">
    <location>
        <begin position="18"/>
        <end position="345"/>
    </location>
</feature>
<name>A0A1V9Y662_ACHHY</name>
<keyword evidence="6 16" id="KW-0547">Nucleotide-binding</keyword>
<dbReference type="PROSITE" id="PS50011">
    <property type="entry name" value="PROTEIN_KINASE_DOM"/>
    <property type="match status" value="1"/>
</dbReference>
<evidence type="ECO:0000256" key="3">
    <source>
        <dbReference type="ARBA" id="ARBA00012425"/>
    </source>
</evidence>
<comment type="caution">
    <text evidence="20">The sequence shown here is derived from an EMBL/GenBank/DDBJ whole genome shotgun (WGS) entry which is preliminary data.</text>
</comment>
<dbReference type="InterPro" id="IPR017441">
    <property type="entry name" value="Protein_kinase_ATP_BS"/>
</dbReference>
<dbReference type="GO" id="GO:0008353">
    <property type="term" value="F:RNA polymerase II CTD heptapeptide repeat kinase activity"/>
    <property type="evidence" value="ECO:0007669"/>
    <property type="project" value="UniProtKB-EC"/>
</dbReference>
<comment type="catalytic activity">
    <reaction evidence="13">
        <text>L-threonyl-[protein] + ATP = O-phospho-L-threonyl-[protein] + ADP + H(+)</text>
        <dbReference type="Rhea" id="RHEA:46608"/>
        <dbReference type="Rhea" id="RHEA-COMP:11060"/>
        <dbReference type="Rhea" id="RHEA-COMP:11605"/>
        <dbReference type="ChEBI" id="CHEBI:15378"/>
        <dbReference type="ChEBI" id="CHEBI:30013"/>
        <dbReference type="ChEBI" id="CHEBI:30616"/>
        <dbReference type="ChEBI" id="CHEBI:61977"/>
        <dbReference type="ChEBI" id="CHEBI:456216"/>
        <dbReference type="EC" id="2.7.11.22"/>
    </reaction>
</comment>
<dbReference type="EMBL" id="JNBR01002827">
    <property type="protein sequence ID" value="OQR81203.1"/>
    <property type="molecule type" value="Genomic_DNA"/>
</dbReference>
<evidence type="ECO:0000256" key="12">
    <source>
        <dbReference type="ARBA" id="ARBA00042858"/>
    </source>
</evidence>
<keyword evidence="5" id="KW-0808">Transferase</keyword>
<feature type="region of interest" description="Disordered" evidence="18">
    <location>
        <begin position="347"/>
        <end position="425"/>
    </location>
</feature>
<dbReference type="InterPro" id="IPR008271">
    <property type="entry name" value="Ser/Thr_kinase_AS"/>
</dbReference>
<dbReference type="PANTHER" id="PTHR24056:SF546">
    <property type="entry name" value="CYCLIN-DEPENDENT KINASE 12"/>
    <property type="match status" value="1"/>
</dbReference>
<evidence type="ECO:0000256" key="4">
    <source>
        <dbReference type="ARBA" id="ARBA00022527"/>
    </source>
</evidence>
<evidence type="ECO:0000256" key="8">
    <source>
        <dbReference type="ARBA" id="ARBA00022840"/>
    </source>
</evidence>
<dbReference type="FunFam" id="1.10.510.10:FF:000415">
    <property type="entry name" value="CMGC/CDK/CRK7 protein kinase, variant"/>
    <property type="match status" value="1"/>
</dbReference>
<evidence type="ECO:0000256" key="7">
    <source>
        <dbReference type="ARBA" id="ARBA00022777"/>
    </source>
</evidence>
<evidence type="ECO:0000256" key="16">
    <source>
        <dbReference type="PROSITE-ProRule" id="PRU10141"/>
    </source>
</evidence>
<evidence type="ECO:0000313" key="20">
    <source>
        <dbReference type="EMBL" id="OQR81203.1"/>
    </source>
</evidence>
<dbReference type="SMART" id="SM00220">
    <property type="entry name" value="S_TKc"/>
    <property type="match status" value="1"/>
</dbReference>
<comment type="catalytic activity">
    <reaction evidence="14">
        <text>L-seryl-[protein] + ATP = O-phospho-L-seryl-[protein] + ADP + H(+)</text>
        <dbReference type="Rhea" id="RHEA:17989"/>
        <dbReference type="Rhea" id="RHEA-COMP:9863"/>
        <dbReference type="Rhea" id="RHEA-COMP:11604"/>
        <dbReference type="ChEBI" id="CHEBI:15378"/>
        <dbReference type="ChEBI" id="CHEBI:29999"/>
        <dbReference type="ChEBI" id="CHEBI:30616"/>
        <dbReference type="ChEBI" id="CHEBI:83421"/>
        <dbReference type="ChEBI" id="CHEBI:456216"/>
        <dbReference type="EC" id="2.7.11.22"/>
    </reaction>
</comment>
<protein>
    <recommendedName>
        <fullName evidence="10">Cyclin-dependent kinase 2 homolog</fullName>
        <ecNumber evidence="3">2.7.11.22</ecNumber>
        <ecNumber evidence="2">2.7.11.23</ecNumber>
    </recommendedName>
    <alternativeName>
        <fullName evidence="11">Cell division control protein 2 homolog</fullName>
    </alternativeName>
    <alternativeName>
        <fullName evidence="12">cdc2-related kinase 2</fullName>
    </alternativeName>
</protein>
<evidence type="ECO:0000256" key="6">
    <source>
        <dbReference type="ARBA" id="ARBA00022741"/>
    </source>
</evidence>
<dbReference type="EC" id="2.7.11.23" evidence="2"/>
<dbReference type="PROSITE" id="PS00107">
    <property type="entry name" value="PROTEIN_KINASE_ATP"/>
    <property type="match status" value="1"/>
</dbReference>
<dbReference type="Pfam" id="PF00069">
    <property type="entry name" value="Pkinase"/>
    <property type="match status" value="1"/>
</dbReference>
<keyword evidence="21" id="KW-1185">Reference proteome</keyword>
<dbReference type="FunFam" id="3.30.200.20:FF:000124">
    <property type="entry name" value="Cyclin-dependent kinase 4"/>
    <property type="match status" value="1"/>
</dbReference>
<keyword evidence="8 16" id="KW-0067">ATP-binding</keyword>
<evidence type="ECO:0000256" key="13">
    <source>
        <dbReference type="ARBA" id="ARBA00047811"/>
    </source>
</evidence>
<feature type="binding site" evidence="16">
    <location>
        <position position="47"/>
    </location>
    <ligand>
        <name>ATP</name>
        <dbReference type="ChEBI" id="CHEBI:30616"/>
    </ligand>
</feature>
<evidence type="ECO:0000256" key="11">
    <source>
        <dbReference type="ARBA" id="ARBA00041902"/>
    </source>
</evidence>
<dbReference type="PANTHER" id="PTHR24056">
    <property type="entry name" value="CELL DIVISION PROTEIN KINASE"/>
    <property type="match status" value="1"/>
</dbReference>
<dbReference type="CDD" id="cd07840">
    <property type="entry name" value="STKc_CDK9_like"/>
    <property type="match status" value="1"/>
</dbReference>
<comment type="similarity">
    <text evidence="1">Belongs to the protein kinase superfamily. CMGC Ser/Thr protein kinase family. CDC2/CDKX subfamily.</text>
</comment>
<evidence type="ECO:0000256" key="1">
    <source>
        <dbReference type="ARBA" id="ARBA00006485"/>
    </source>
</evidence>
<dbReference type="OrthoDB" id="28397at2759"/>
<evidence type="ECO:0000256" key="18">
    <source>
        <dbReference type="SAM" id="MobiDB-lite"/>
    </source>
</evidence>
<dbReference type="Gene3D" id="1.10.510.10">
    <property type="entry name" value="Transferase(Phosphotransferase) domain 1"/>
    <property type="match status" value="1"/>
</dbReference>
<dbReference type="GO" id="GO:0005524">
    <property type="term" value="F:ATP binding"/>
    <property type="evidence" value="ECO:0007669"/>
    <property type="project" value="UniProtKB-UniRule"/>
</dbReference>
<dbReference type="STRING" id="1202772.A0A1V9Y662"/>
<evidence type="ECO:0000256" key="10">
    <source>
        <dbReference type="ARBA" id="ARBA00039612"/>
    </source>
</evidence>
<evidence type="ECO:0000256" key="15">
    <source>
        <dbReference type="ARBA" id="ARBA00049280"/>
    </source>
</evidence>
<keyword evidence="4 17" id="KW-0723">Serine/threonine-protein kinase</keyword>
<accession>A0A1V9Y662</accession>
<organism evidence="20 21">
    <name type="scientific">Achlya hypogyna</name>
    <name type="common">Oomycete</name>
    <name type="synonym">Protoachlya hypogyna</name>
    <dbReference type="NCBI Taxonomy" id="1202772"/>
    <lineage>
        <taxon>Eukaryota</taxon>
        <taxon>Sar</taxon>
        <taxon>Stramenopiles</taxon>
        <taxon>Oomycota</taxon>
        <taxon>Saprolegniomycetes</taxon>
        <taxon>Saprolegniales</taxon>
        <taxon>Achlyaceae</taxon>
        <taxon>Achlya</taxon>
    </lineage>
</organism>
<evidence type="ECO:0000313" key="21">
    <source>
        <dbReference type="Proteomes" id="UP000243579"/>
    </source>
</evidence>
<dbReference type="InterPro" id="IPR011009">
    <property type="entry name" value="Kinase-like_dom_sf"/>
</dbReference>
<dbReference type="InterPro" id="IPR000719">
    <property type="entry name" value="Prot_kinase_dom"/>
</dbReference>